<keyword evidence="3" id="KW-1185">Reference proteome</keyword>
<accession>A0A6J0NS71</accession>
<evidence type="ECO:0000313" key="3">
    <source>
        <dbReference type="Proteomes" id="UP000504610"/>
    </source>
</evidence>
<dbReference type="PANTHER" id="PTHR45023:SF4">
    <property type="entry name" value="GLYCINE-RICH PROTEIN-RELATED"/>
    <property type="match status" value="1"/>
</dbReference>
<dbReference type="PANTHER" id="PTHR45023">
    <property type="match status" value="1"/>
</dbReference>
<reference evidence="4" key="2">
    <citation type="submission" date="2025-08" db="UniProtKB">
        <authorList>
            <consortium name="RefSeq"/>
        </authorList>
    </citation>
    <scope>IDENTIFICATION</scope>
    <source>
        <tissue evidence="4">Leaf</tissue>
    </source>
</reference>
<dbReference type="Proteomes" id="UP000504610">
    <property type="component" value="Chromosome 5"/>
</dbReference>
<proteinExistence type="predicted"/>
<evidence type="ECO:0000259" key="2">
    <source>
        <dbReference type="PROSITE" id="PS50090"/>
    </source>
</evidence>
<dbReference type="AlphaFoldDB" id="A0A6J0NS71"/>
<sequence length="291" mass="32712">MDPRNPYTQSSYLGHLNNIHENLSYDSFPSTVNFGASEIPLFSSQQSDAPSPPEVTAAERSQRTKWTPADDEVLISAWLNTSKDPIVGNSQKGGTFWDRVGAYYSGSPHAIENGDQRNHRHCKQRWHRINDHVNKFCAAYSAAERQLASGESDTDVLKKAHHIFFTDQGTRFNLEHAWCLLRYEQKWACLNPPKSSGGSKRIIGETNSQTSSTNVEPRPEGIKAAKARRNSTPGKSVADYKAIWEMKQEDLLKKEKLSKMAILDTLIAKKEHLSEAEEVVKNKLLAEIFGN</sequence>
<evidence type="ECO:0000313" key="4">
    <source>
        <dbReference type="RefSeq" id="XP_018487529.1"/>
    </source>
</evidence>
<dbReference type="PROSITE" id="PS50090">
    <property type="entry name" value="MYB_LIKE"/>
    <property type="match status" value="1"/>
</dbReference>
<protein>
    <submittedName>
        <fullName evidence="4">Glutathione S-transferase T3-like</fullName>
    </submittedName>
</protein>
<dbReference type="GeneID" id="108858040"/>
<evidence type="ECO:0000256" key="1">
    <source>
        <dbReference type="SAM" id="MobiDB-lite"/>
    </source>
</evidence>
<dbReference type="RefSeq" id="XP_018487529.1">
    <property type="nucleotide sequence ID" value="XM_018632027.2"/>
</dbReference>
<gene>
    <name evidence="4" type="primary">LOC108858040</name>
</gene>
<dbReference type="InterPro" id="IPR001005">
    <property type="entry name" value="SANT/Myb"/>
</dbReference>
<feature type="compositionally biased region" description="Polar residues" evidence="1">
    <location>
        <begin position="205"/>
        <end position="215"/>
    </location>
</feature>
<organism evidence="3 4">
    <name type="scientific">Raphanus sativus</name>
    <name type="common">Radish</name>
    <name type="synonym">Raphanus raphanistrum var. sativus</name>
    <dbReference type="NCBI Taxonomy" id="3726"/>
    <lineage>
        <taxon>Eukaryota</taxon>
        <taxon>Viridiplantae</taxon>
        <taxon>Streptophyta</taxon>
        <taxon>Embryophyta</taxon>
        <taxon>Tracheophyta</taxon>
        <taxon>Spermatophyta</taxon>
        <taxon>Magnoliopsida</taxon>
        <taxon>eudicotyledons</taxon>
        <taxon>Gunneridae</taxon>
        <taxon>Pentapetalae</taxon>
        <taxon>rosids</taxon>
        <taxon>malvids</taxon>
        <taxon>Brassicales</taxon>
        <taxon>Brassicaceae</taxon>
        <taxon>Brassiceae</taxon>
        <taxon>Raphanus</taxon>
    </lineage>
</organism>
<dbReference type="KEGG" id="rsz:108858040"/>
<feature type="region of interest" description="Disordered" evidence="1">
    <location>
        <begin position="43"/>
        <end position="65"/>
    </location>
</feature>
<dbReference type="OrthoDB" id="1077242at2759"/>
<reference evidence="3" key="1">
    <citation type="journal article" date="2019" name="Database">
        <title>The radish genome database (RadishGD): an integrated information resource for radish genomics.</title>
        <authorList>
            <person name="Yu H.J."/>
            <person name="Baek S."/>
            <person name="Lee Y.J."/>
            <person name="Cho A."/>
            <person name="Mun J.H."/>
        </authorList>
    </citation>
    <scope>NUCLEOTIDE SEQUENCE [LARGE SCALE GENOMIC DNA]</scope>
    <source>
        <strain evidence="3">cv. WK10039</strain>
    </source>
</reference>
<name>A0A6J0NS71_RAPSA</name>
<feature type="domain" description="Myb-like" evidence="2">
    <location>
        <begin position="58"/>
        <end position="130"/>
    </location>
</feature>
<feature type="region of interest" description="Disordered" evidence="1">
    <location>
        <begin position="198"/>
        <end position="219"/>
    </location>
</feature>